<dbReference type="AlphaFoldDB" id="A0A368VII8"/>
<keyword evidence="2" id="KW-1185">Reference proteome</keyword>
<reference evidence="1 2" key="1">
    <citation type="submission" date="2018-07" db="EMBL/GenBank/DDBJ databases">
        <title>Genomic Encyclopedia of Type Strains, Phase III (KMG-III): the genomes of soil and plant-associated and newly described type strains.</title>
        <authorList>
            <person name="Whitman W."/>
        </authorList>
    </citation>
    <scope>NUCLEOTIDE SEQUENCE [LARGE SCALE GENOMIC DNA]</scope>
    <source>
        <strain evidence="1 2">CECT 8575</strain>
    </source>
</reference>
<dbReference type="EMBL" id="QPJC01000019">
    <property type="protein sequence ID" value="RCW38821.1"/>
    <property type="molecule type" value="Genomic_DNA"/>
</dbReference>
<sequence>MNDWKRVAAYAGSYNWRDFADWAIEQVLIAPYATNYSATHDMWNYRAPLVIRDNNGNVIKRYRPLVAVANADSNIITAFPRR</sequence>
<evidence type="ECO:0000313" key="1">
    <source>
        <dbReference type="EMBL" id="RCW38821.1"/>
    </source>
</evidence>
<comment type="caution">
    <text evidence="1">The sequence shown here is derived from an EMBL/GenBank/DDBJ whole genome shotgun (WGS) entry which is preliminary data.</text>
</comment>
<dbReference type="Proteomes" id="UP000253495">
    <property type="component" value="Unassembled WGS sequence"/>
</dbReference>
<gene>
    <name evidence="1" type="ORF">DFQ14_11925</name>
</gene>
<organism evidence="1 2">
    <name type="scientific">Halopolyspora algeriensis</name>
    <dbReference type="NCBI Taxonomy" id="1500506"/>
    <lineage>
        <taxon>Bacteria</taxon>
        <taxon>Bacillati</taxon>
        <taxon>Actinomycetota</taxon>
        <taxon>Actinomycetes</taxon>
        <taxon>Actinomycetes incertae sedis</taxon>
        <taxon>Halopolyspora</taxon>
    </lineage>
</organism>
<protein>
    <submittedName>
        <fullName evidence="1">Uncharacterized protein</fullName>
    </submittedName>
</protein>
<proteinExistence type="predicted"/>
<evidence type="ECO:0000313" key="2">
    <source>
        <dbReference type="Proteomes" id="UP000253495"/>
    </source>
</evidence>
<name>A0A368VII8_9ACTN</name>
<accession>A0A368VII8</accession>